<dbReference type="Proteomes" id="UP000467428">
    <property type="component" value="Chromosome"/>
</dbReference>
<feature type="region of interest" description="Disordered" evidence="1">
    <location>
        <begin position="80"/>
        <end position="119"/>
    </location>
</feature>
<evidence type="ECO:0000256" key="1">
    <source>
        <dbReference type="SAM" id="MobiDB-lite"/>
    </source>
</evidence>
<dbReference type="EMBL" id="AP022593">
    <property type="protein sequence ID" value="BBY48381.1"/>
    <property type="molecule type" value="Genomic_DNA"/>
</dbReference>
<keyword evidence="3" id="KW-1185">Reference proteome</keyword>
<reference evidence="2 3" key="1">
    <citation type="journal article" date="2019" name="Emerg. Microbes Infect.">
        <title>Comprehensive subspecies identification of 175 nontuberculous mycobacteria species based on 7547 genomic profiles.</title>
        <authorList>
            <person name="Matsumoto Y."/>
            <person name="Kinjo T."/>
            <person name="Motooka D."/>
            <person name="Nabeya D."/>
            <person name="Jung N."/>
            <person name="Uechi K."/>
            <person name="Horii T."/>
            <person name="Iida T."/>
            <person name="Fujita J."/>
            <person name="Nakamura S."/>
        </authorList>
    </citation>
    <scope>NUCLEOTIDE SEQUENCE [LARGE SCALE GENOMIC DNA]</scope>
    <source>
        <strain evidence="2 3">JCM 18538</strain>
    </source>
</reference>
<evidence type="ECO:0000313" key="2">
    <source>
        <dbReference type="EMBL" id="BBY48381.1"/>
    </source>
</evidence>
<accession>A0A7I7RW33</accession>
<proteinExistence type="predicted"/>
<feature type="region of interest" description="Disordered" evidence="1">
    <location>
        <begin position="134"/>
        <end position="209"/>
    </location>
</feature>
<gene>
    <name evidence="2" type="ORF">MARA_18490</name>
</gene>
<organism evidence="2 3">
    <name type="scientific">Mycolicibacterium arabiense</name>
    <dbReference type="NCBI Taxonomy" id="1286181"/>
    <lineage>
        <taxon>Bacteria</taxon>
        <taxon>Bacillati</taxon>
        <taxon>Actinomycetota</taxon>
        <taxon>Actinomycetes</taxon>
        <taxon>Mycobacteriales</taxon>
        <taxon>Mycobacteriaceae</taxon>
        <taxon>Mycolicibacterium</taxon>
    </lineage>
</organism>
<protein>
    <submittedName>
        <fullName evidence="2">Uncharacterized protein</fullName>
    </submittedName>
</protein>
<evidence type="ECO:0000313" key="3">
    <source>
        <dbReference type="Proteomes" id="UP000467428"/>
    </source>
</evidence>
<feature type="compositionally biased region" description="Polar residues" evidence="1">
    <location>
        <begin position="103"/>
        <end position="112"/>
    </location>
</feature>
<name>A0A7I7RW33_9MYCO</name>
<sequence length="285" mass="30179">MTGFDKFGWLKALHSDAALTDKDLRLAVVIGVTYTRSDGSGWAVDLDALSAALPGGLSRRRLTDALGRLVNLGYLAETGRSGGGRGVTARRSFDLRKPPTPASGVSRQTPDSTVGGLADPGLWITAETHDASGTGLAETQDASVRNPGRQRPKPLTPASEIVASDLRERPPTGTSTGTPTGGEAAGSRQAAVPPPSSSLPANGKPTYHPRCAKHIHDETAPGCYGCKEAREAAEASAQTAEEREAERRGQIRDAIDSCRHCDPWARLDDLTDCPHHENFRTRQSA</sequence>
<dbReference type="KEGG" id="marz:MARA_18490"/>
<geneLocation type="plasmid" evidence="3">
    <name>pjcm18538 dna</name>
</geneLocation>
<dbReference type="AlphaFoldDB" id="A0A7I7RW33"/>